<proteinExistence type="predicted"/>
<dbReference type="RefSeq" id="WP_406697825.1">
    <property type="nucleotide sequence ID" value="NZ_CP155447.1"/>
</dbReference>
<gene>
    <name evidence="2" type="ORF">V5E97_03095</name>
</gene>
<sequence>MRPSLRSLTLTSLVALGGLVSTGAENANAQLVVSTPGVTVGLGTPYVAYPSYAPIAPVVPLTPVYRPIPVRPVPYGYGRPGFYGPRPFGPRPPYGFRDGYGGGYRGGYRGGPRGWNGGGRPW</sequence>
<evidence type="ECO:0000313" key="2">
    <source>
        <dbReference type="EMBL" id="XBH05020.1"/>
    </source>
</evidence>
<feature type="chain" id="PRO_5043862519" evidence="1">
    <location>
        <begin position="30"/>
        <end position="122"/>
    </location>
</feature>
<protein>
    <submittedName>
        <fullName evidence="2">Uncharacterized protein</fullName>
    </submittedName>
</protein>
<reference evidence="2" key="1">
    <citation type="submission" date="2024-05" db="EMBL/GenBank/DDBJ databases">
        <title>Planctomycetes of the genus Singulisphaera possess chitinolytic capabilities.</title>
        <authorList>
            <person name="Ivanova A."/>
        </authorList>
    </citation>
    <scope>NUCLEOTIDE SEQUENCE</scope>
    <source>
        <strain evidence="2">Ch08T</strain>
    </source>
</reference>
<dbReference type="EMBL" id="CP155447">
    <property type="protein sequence ID" value="XBH05020.1"/>
    <property type="molecule type" value="Genomic_DNA"/>
</dbReference>
<evidence type="ECO:0000256" key="1">
    <source>
        <dbReference type="SAM" id="SignalP"/>
    </source>
</evidence>
<feature type="signal peptide" evidence="1">
    <location>
        <begin position="1"/>
        <end position="29"/>
    </location>
</feature>
<dbReference type="AlphaFoldDB" id="A0AAU7CID3"/>
<accession>A0AAU7CID3</accession>
<keyword evidence="1" id="KW-0732">Signal</keyword>
<name>A0AAU7CID3_9BACT</name>
<organism evidence="2">
    <name type="scientific">Singulisphaera sp. Ch08</name>
    <dbReference type="NCBI Taxonomy" id="3120278"/>
    <lineage>
        <taxon>Bacteria</taxon>
        <taxon>Pseudomonadati</taxon>
        <taxon>Planctomycetota</taxon>
        <taxon>Planctomycetia</taxon>
        <taxon>Isosphaerales</taxon>
        <taxon>Isosphaeraceae</taxon>
        <taxon>Singulisphaera</taxon>
    </lineage>
</organism>